<keyword evidence="2" id="KW-0328">Glycosyltransferase</keyword>
<evidence type="ECO:0000313" key="8">
    <source>
        <dbReference type="Proteomes" id="UP000051217"/>
    </source>
</evidence>
<evidence type="ECO:0000256" key="5">
    <source>
        <dbReference type="ARBA" id="ARBA00022989"/>
    </source>
</evidence>
<gene>
    <name evidence="7" type="ORF">FC65_GL000418</name>
</gene>
<evidence type="ECO:0000313" key="7">
    <source>
        <dbReference type="EMBL" id="KRM25357.1"/>
    </source>
</evidence>
<organism evidence="7 8">
    <name type="scientific">Ligilactobacillus acidipiscis DSM 15836</name>
    <dbReference type="NCBI Taxonomy" id="1423716"/>
    <lineage>
        <taxon>Bacteria</taxon>
        <taxon>Bacillati</taxon>
        <taxon>Bacillota</taxon>
        <taxon>Bacilli</taxon>
        <taxon>Lactobacillales</taxon>
        <taxon>Lactobacillaceae</taxon>
        <taxon>Ligilactobacillus</taxon>
    </lineage>
</organism>
<name>A0ABR5PJD1_9LACO</name>
<dbReference type="Gene3D" id="3.90.550.10">
    <property type="entry name" value="Spore Coat Polysaccharide Biosynthesis Protein SpsA, Chain A"/>
    <property type="match status" value="1"/>
</dbReference>
<sequence>MSFKTALHASIRRIPNFIDLDSAKKTEENISKADLKFVMPGLINYGKLLLTERKKTIPKYGLVVVAIVKNEAPYLREWVNYYLSLGTSHFYIYDNESTDNILDVLNNYPSQVTYIKFPGSRRQLDAYNDALTRFGQQCHYMAFLDADEFIYMPEKQQNFLDLLFSYFSQEHVGGLAINWQVFGSAHLDKKPAGLLTDNFVYRSKNDFEKNHHIKSIVDPKHTAGFIDNPHAPYYLPGYYAIDANGKKLTGTFTKEVNNDIVRINHYFTKSKEEFMQKKARGRATTKAKRTMQDFIDHDKNDIFDDSLKNYNRKHHLS</sequence>
<evidence type="ECO:0000256" key="6">
    <source>
        <dbReference type="ARBA" id="ARBA00023136"/>
    </source>
</evidence>
<dbReference type="InterPro" id="IPR008166">
    <property type="entry name" value="Glyco_transf_92"/>
</dbReference>
<dbReference type="RefSeq" id="WP_056972314.1">
    <property type="nucleotide sequence ID" value="NZ_AZFI01000137.1"/>
</dbReference>
<dbReference type="InterPro" id="IPR029044">
    <property type="entry name" value="Nucleotide-diphossugar_trans"/>
</dbReference>
<dbReference type="PANTHER" id="PTHR21461">
    <property type="entry name" value="GLYCOSYLTRANSFERASE FAMILY 92 PROTEIN"/>
    <property type="match status" value="1"/>
</dbReference>
<keyword evidence="5" id="KW-1133">Transmembrane helix</keyword>
<keyword evidence="6" id="KW-0472">Membrane</keyword>
<dbReference type="CDD" id="cd00761">
    <property type="entry name" value="Glyco_tranf_GTA_type"/>
    <property type="match status" value="1"/>
</dbReference>
<dbReference type="SUPFAM" id="SSF53448">
    <property type="entry name" value="Nucleotide-diphospho-sugar transferases"/>
    <property type="match status" value="1"/>
</dbReference>
<evidence type="ECO:0000256" key="1">
    <source>
        <dbReference type="ARBA" id="ARBA00004167"/>
    </source>
</evidence>
<dbReference type="Pfam" id="PF01697">
    <property type="entry name" value="Glyco_transf_92"/>
    <property type="match status" value="1"/>
</dbReference>
<accession>A0ABR5PJD1</accession>
<protein>
    <submittedName>
        <fullName evidence="7">Glycosyl transferase 2</fullName>
    </submittedName>
</protein>
<dbReference type="GO" id="GO:0016740">
    <property type="term" value="F:transferase activity"/>
    <property type="evidence" value="ECO:0007669"/>
    <property type="project" value="UniProtKB-KW"/>
</dbReference>
<comment type="subcellular location">
    <subcellularLocation>
        <location evidence="1">Membrane</location>
        <topology evidence="1">Single-pass membrane protein</topology>
    </subcellularLocation>
</comment>
<keyword evidence="8" id="KW-1185">Reference proteome</keyword>
<reference evidence="7 8" key="1">
    <citation type="journal article" date="2015" name="Genome Announc.">
        <title>Expanding the biotechnology potential of lactobacilli through comparative genomics of 213 strains and associated genera.</title>
        <authorList>
            <person name="Sun Z."/>
            <person name="Harris H.M."/>
            <person name="McCann A."/>
            <person name="Guo C."/>
            <person name="Argimon S."/>
            <person name="Zhang W."/>
            <person name="Yang X."/>
            <person name="Jeffery I.B."/>
            <person name="Cooney J.C."/>
            <person name="Kagawa T.F."/>
            <person name="Liu W."/>
            <person name="Song Y."/>
            <person name="Salvetti E."/>
            <person name="Wrobel A."/>
            <person name="Rasinkangas P."/>
            <person name="Parkhill J."/>
            <person name="Rea M.C."/>
            <person name="O'Sullivan O."/>
            <person name="Ritari J."/>
            <person name="Douillard F.P."/>
            <person name="Paul Ross R."/>
            <person name="Yang R."/>
            <person name="Briner A.E."/>
            <person name="Felis G.E."/>
            <person name="de Vos W.M."/>
            <person name="Barrangou R."/>
            <person name="Klaenhammer T.R."/>
            <person name="Caufield P.W."/>
            <person name="Cui Y."/>
            <person name="Zhang H."/>
            <person name="O'Toole P.W."/>
        </authorList>
    </citation>
    <scope>NUCLEOTIDE SEQUENCE [LARGE SCALE GENOMIC DNA]</scope>
    <source>
        <strain evidence="7 8">DSM 15836</strain>
    </source>
</reference>
<keyword evidence="3 7" id="KW-0808">Transferase</keyword>
<keyword evidence="4" id="KW-0812">Transmembrane</keyword>
<comment type="caution">
    <text evidence="7">The sequence shown here is derived from an EMBL/GenBank/DDBJ whole genome shotgun (WGS) entry which is preliminary data.</text>
</comment>
<dbReference type="Proteomes" id="UP000051217">
    <property type="component" value="Unassembled WGS sequence"/>
</dbReference>
<evidence type="ECO:0000256" key="2">
    <source>
        <dbReference type="ARBA" id="ARBA00022676"/>
    </source>
</evidence>
<evidence type="ECO:0000256" key="4">
    <source>
        <dbReference type="ARBA" id="ARBA00022692"/>
    </source>
</evidence>
<dbReference type="EMBL" id="AZFI01000137">
    <property type="protein sequence ID" value="KRM25357.1"/>
    <property type="molecule type" value="Genomic_DNA"/>
</dbReference>
<proteinExistence type="predicted"/>
<dbReference type="PANTHER" id="PTHR21461:SF69">
    <property type="entry name" value="GLYCOSYLTRANSFERASE FAMILY 92 PROTEIN"/>
    <property type="match status" value="1"/>
</dbReference>
<evidence type="ECO:0000256" key="3">
    <source>
        <dbReference type="ARBA" id="ARBA00022679"/>
    </source>
</evidence>